<keyword evidence="1" id="KW-0175">Coiled coil</keyword>
<dbReference type="EMBL" id="LAZR01065989">
    <property type="protein sequence ID" value="KKK54447.1"/>
    <property type="molecule type" value="Genomic_DNA"/>
</dbReference>
<sequence>RVELKNEVKNRRWTINIEDGKLIDIDENRENRGGVGSMDFVAHYITVKNEKEAESLIKLLKRAIKKAKEDKKIIKRIKEII</sequence>
<accession>A0A0F8WCA8</accession>
<reference evidence="2" key="1">
    <citation type="journal article" date="2015" name="Nature">
        <title>Complex archaea that bridge the gap between prokaryotes and eukaryotes.</title>
        <authorList>
            <person name="Spang A."/>
            <person name="Saw J.H."/>
            <person name="Jorgensen S.L."/>
            <person name="Zaremba-Niedzwiedzka K."/>
            <person name="Martijn J."/>
            <person name="Lind A.E."/>
            <person name="van Eijk R."/>
            <person name="Schleper C."/>
            <person name="Guy L."/>
            <person name="Ettema T.J."/>
        </authorList>
    </citation>
    <scope>NUCLEOTIDE SEQUENCE</scope>
</reference>
<evidence type="ECO:0000313" key="2">
    <source>
        <dbReference type="EMBL" id="KKK54447.1"/>
    </source>
</evidence>
<organism evidence="2">
    <name type="scientific">marine sediment metagenome</name>
    <dbReference type="NCBI Taxonomy" id="412755"/>
    <lineage>
        <taxon>unclassified sequences</taxon>
        <taxon>metagenomes</taxon>
        <taxon>ecological metagenomes</taxon>
    </lineage>
</organism>
<dbReference type="AlphaFoldDB" id="A0A0F8WCA8"/>
<protein>
    <submittedName>
        <fullName evidence="2">Uncharacterized protein</fullName>
    </submittedName>
</protein>
<feature type="non-terminal residue" evidence="2">
    <location>
        <position position="1"/>
    </location>
</feature>
<feature type="coiled-coil region" evidence="1">
    <location>
        <begin position="50"/>
        <end position="77"/>
    </location>
</feature>
<gene>
    <name evidence="2" type="ORF">LCGC14_3084690</name>
</gene>
<comment type="caution">
    <text evidence="2">The sequence shown here is derived from an EMBL/GenBank/DDBJ whole genome shotgun (WGS) entry which is preliminary data.</text>
</comment>
<name>A0A0F8WCA8_9ZZZZ</name>
<proteinExistence type="predicted"/>
<evidence type="ECO:0000256" key="1">
    <source>
        <dbReference type="SAM" id="Coils"/>
    </source>
</evidence>